<keyword evidence="3" id="KW-0813">Transport</keyword>
<feature type="transmembrane region" description="Helical" evidence="8">
    <location>
        <begin position="210"/>
        <end position="226"/>
    </location>
</feature>
<protein>
    <submittedName>
        <fullName evidence="9">Branched-chain amino acid ABC transporter permease</fullName>
    </submittedName>
</protein>
<feature type="transmembrane region" description="Helical" evidence="8">
    <location>
        <begin position="12"/>
        <end position="34"/>
    </location>
</feature>
<dbReference type="InterPro" id="IPR011606">
    <property type="entry name" value="Brnchd-chn_aa_trnsp_permease"/>
</dbReference>
<keyword evidence="6 8" id="KW-1133">Transmembrane helix</keyword>
<evidence type="ECO:0000256" key="4">
    <source>
        <dbReference type="ARBA" id="ARBA00022475"/>
    </source>
</evidence>
<dbReference type="Pfam" id="PF03591">
    <property type="entry name" value="AzlC"/>
    <property type="match status" value="1"/>
</dbReference>
<evidence type="ECO:0000256" key="1">
    <source>
        <dbReference type="ARBA" id="ARBA00004651"/>
    </source>
</evidence>
<dbReference type="GO" id="GO:1903785">
    <property type="term" value="P:L-valine transmembrane transport"/>
    <property type="evidence" value="ECO:0007669"/>
    <property type="project" value="TreeGrafter"/>
</dbReference>
<evidence type="ECO:0000256" key="8">
    <source>
        <dbReference type="SAM" id="Phobius"/>
    </source>
</evidence>
<evidence type="ECO:0000256" key="2">
    <source>
        <dbReference type="ARBA" id="ARBA00010735"/>
    </source>
</evidence>
<reference evidence="9 10" key="1">
    <citation type="journal article" date="2018" name="Int. J. Syst. Bacteriol.">
        <title>Oceaniradius stylonemae gen. nov., sp. nov., isolated from a red alga, Stylonema cornu-cervi.</title>
        <authorList>
            <person name="Jeong S."/>
        </authorList>
    </citation>
    <scope>NUCLEOTIDE SEQUENCE [LARGE SCALE GENOMIC DNA]</scope>
    <source>
        <strain evidence="9 10">StC1</strain>
    </source>
</reference>
<evidence type="ECO:0000256" key="7">
    <source>
        <dbReference type="ARBA" id="ARBA00023136"/>
    </source>
</evidence>
<dbReference type="Proteomes" id="UP000246132">
    <property type="component" value="Unassembled WGS sequence"/>
</dbReference>
<feature type="transmembrane region" description="Helical" evidence="8">
    <location>
        <begin position="186"/>
        <end position="204"/>
    </location>
</feature>
<evidence type="ECO:0000256" key="5">
    <source>
        <dbReference type="ARBA" id="ARBA00022692"/>
    </source>
</evidence>
<keyword evidence="4" id="KW-1003">Cell membrane</keyword>
<dbReference type="PANTHER" id="PTHR34979:SF1">
    <property type="entry name" value="INNER MEMBRANE PROTEIN YGAZ"/>
    <property type="match status" value="1"/>
</dbReference>
<keyword evidence="10" id="KW-1185">Reference proteome</keyword>
<comment type="caution">
    <text evidence="9">The sequence shown here is derived from an EMBL/GenBank/DDBJ whole genome shotgun (WGS) entry which is preliminary data.</text>
</comment>
<evidence type="ECO:0000313" key="10">
    <source>
        <dbReference type="Proteomes" id="UP000246132"/>
    </source>
</evidence>
<comment type="subcellular location">
    <subcellularLocation>
        <location evidence="1">Cell membrane</location>
        <topology evidence="1">Multi-pass membrane protein</topology>
    </subcellularLocation>
</comment>
<dbReference type="OrthoDB" id="3579489at2"/>
<evidence type="ECO:0000256" key="3">
    <source>
        <dbReference type="ARBA" id="ARBA00022448"/>
    </source>
</evidence>
<evidence type="ECO:0000313" key="9">
    <source>
        <dbReference type="EMBL" id="RKF05783.1"/>
    </source>
</evidence>
<keyword evidence="5 8" id="KW-0812">Transmembrane</keyword>
<dbReference type="AlphaFoldDB" id="A0A3A8AIY1"/>
<keyword evidence="7 8" id="KW-0472">Membrane</keyword>
<evidence type="ECO:0000256" key="6">
    <source>
        <dbReference type="ARBA" id="ARBA00022989"/>
    </source>
</evidence>
<comment type="similarity">
    <text evidence="2">Belongs to the AzlC family.</text>
</comment>
<feature type="transmembrane region" description="Helical" evidence="8">
    <location>
        <begin position="67"/>
        <end position="85"/>
    </location>
</feature>
<sequence length="234" mass="24790">MTATQSDFWRGVRDAVPIMIAVAPFGLLFGALAAENGLTPFEATLMSATVYAGASQMVGIELFGADIAPWIVVFSILAVNFRHVLYSATMGQTIGAYSRMQKALAFALMTDPQFATTEQKAEKGIATPFAWYLGLALPVYALWVAEAWLGAVFGSLIDDPAAYAIDFLLPLYFLGMVMGFRGRANWLPVVAASAVASVAAYHFVGSPWHVSLGGLAGVAVAAIIGVRPGHKLVV</sequence>
<dbReference type="RefSeq" id="WP_109766408.1">
    <property type="nucleotide sequence ID" value="NZ_JASHJV010000006.1"/>
</dbReference>
<gene>
    <name evidence="9" type="ORF">DEM25_014430</name>
</gene>
<dbReference type="PANTHER" id="PTHR34979">
    <property type="entry name" value="INNER MEMBRANE PROTEIN YGAZ"/>
    <property type="match status" value="1"/>
</dbReference>
<organism evidence="9 10">
    <name type="scientific">Oceaniradius stylonematis</name>
    <dbReference type="NCBI Taxonomy" id="2184161"/>
    <lineage>
        <taxon>Bacteria</taxon>
        <taxon>Pseudomonadati</taxon>
        <taxon>Pseudomonadota</taxon>
        <taxon>Alphaproteobacteria</taxon>
        <taxon>Hyphomicrobiales</taxon>
        <taxon>Ahrensiaceae</taxon>
        <taxon>Oceaniradius</taxon>
    </lineage>
</organism>
<proteinExistence type="inferred from homology"/>
<accession>A0A3A8AIY1</accession>
<name>A0A3A8AIY1_9HYPH</name>
<feature type="transmembrane region" description="Helical" evidence="8">
    <location>
        <begin position="161"/>
        <end position="179"/>
    </location>
</feature>
<dbReference type="EMBL" id="QFWV02000008">
    <property type="protein sequence ID" value="RKF05783.1"/>
    <property type="molecule type" value="Genomic_DNA"/>
</dbReference>
<dbReference type="GO" id="GO:0005886">
    <property type="term" value="C:plasma membrane"/>
    <property type="evidence" value="ECO:0007669"/>
    <property type="project" value="UniProtKB-SubCell"/>
</dbReference>
<feature type="transmembrane region" description="Helical" evidence="8">
    <location>
        <begin position="129"/>
        <end position="149"/>
    </location>
</feature>